<dbReference type="AlphaFoldDB" id="A0A482X024"/>
<keyword evidence="1" id="KW-0732">Signal</keyword>
<keyword evidence="3" id="KW-1185">Reference proteome</keyword>
<evidence type="ECO:0000256" key="1">
    <source>
        <dbReference type="SAM" id="SignalP"/>
    </source>
</evidence>
<feature type="chain" id="PRO_5019742409" description="Secreted protein" evidence="1">
    <location>
        <begin position="19"/>
        <end position="222"/>
    </location>
</feature>
<dbReference type="InParanoid" id="A0A482X024"/>
<dbReference type="EMBL" id="QKKF02020490">
    <property type="protein sequence ID" value="RZF39145.1"/>
    <property type="molecule type" value="Genomic_DNA"/>
</dbReference>
<protein>
    <recommendedName>
        <fullName evidence="4">Secreted protein</fullName>
    </recommendedName>
</protein>
<sequence length="222" mass="24301">MSLDLVLISILLLRSTNGEAPPGETVAIVPELDTTNTGFSVDQYSAVEIDKWGGTAWRNSGNSSRIGYNQHRSLQCQFSLLQLPTHNRLHNPGGQPLPLHPSLQRQLHLPPRHPRFNVLLHLSSVNGLVGGPSFARLRRPATRLACRANVGGPSVGRNDWRLGSPAAVGRQCGSTVARCVPVARRRCLPVGRNRHLRGSRIQLRQPQSGRHQTAVVNCVARL</sequence>
<evidence type="ECO:0000313" key="3">
    <source>
        <dbReference type="Proteomes" id="UP000291343"/>
    </source>
</evidence>
<evidence type="ECO:0008006" key="4">
    <source>
        <dbReference type="Google" id="ProtNLM"/>
    </source>
</evidence>
<dbReference type="Proteomes" id="UP000291343">
    <property type="component" value="Unassembled WGS sequence"/>
</dbReference>
<accession>A0A482X024</accession>
<gene>
    <name evidence="2" type="ORF">LSTR_LSTR005773</name>
</gene>
<name>A0A482X024_LAOST</name>
<reference evidence="2 3" key="1">
    <citation type="journal article" date="2017" name="Gigascience">
        <title>Genome sequence of the small brown planthopper, Laodelphax striatellus.</title>
        <authorList>
            <person name="Zhu J."/>
            <person name="Jiang F."/>
            <person name="Wang X."/>
            <person name="Yang P."/>
            <person name="Bao Y."/>
            <person name="Zhao W."/>
            <person name="Wang W."/>
            <person name="Lu H."/>
            <person name="Wang Q."/>
            <person name="Cui N."/>
            <person name="Li J."/>
            <person name="Chen X."/>
            <person name="Luo L."/>
            <person name="Yu J."/>
            <person name="Kang L."/>
            <person name="Cui F."/>
        </authorList>
    </citation>
    <scope>NUCLEOTIDE SEQUENCE [LARGE SCALE GENOMIC DNA]</scope>
    <source>
        <strain evidence="2">Lst14</strain>
    </source>
</reference>
<proteinExistence type="predicted"/>
<evidence type="ECO:0000313" key="2">
    <source>
        <dbReference type="EMBL" id="RZF39145.1"/>
    </source>
</evidence>
<comment type="caution">
    <text evidence="2">The sequence shown here is derived from an EMBL/GenBank/DDBJ whole genome shotgun (WGS) entry which is preliminary data.</text>
</comment>
<organism evidence="2 3">
    <name type="scientific">Laodelphax striatellus</name>
    <name type="common">Small brown planthopper</name>
    <name type="synonym">Delphax striatella</name>
    <dbReference type="NCBI Taxonomy" id="195883"/>
    <lineage>
        <taxon>Eukaryota</taxon>
        <taxon>Metazoa</taxon>
        <taxon>Ecdysozoa</taxon>
        <taxon>Arthropoda</taxon>
        <taxon>Hexapoda</taxon>
        <taxon>Insecta</taxon>
        <taxon>Pterygota</taxon>
        <taxon>Neoptera</taxon>
        <taxon>Paraneoptera</taxon>
        <taxon>Hemiptera</taxon>
        <taxon>Auchenorrhyncha</taxon>
        <taxon>Fulgoroidea</taxon>
        <taxon>Delphacidae</taxon>
        <taxon>Criomorphinae</taxon>
        <taxon>Laodelphax</taxon>
    </lineage>
</organism>
<feature type="signal peptide" evidence="1">
    <location>
        <begin position="1"/>
        <end position="18"/>
    </location>
</feature>